<proteinExistence type="predicted"/>
<evidence type="ECO:0000313" key="2">
    <source>
        <dbReference type="WBParaSite" id="PEQ_0000309801-mRNA-1"/>
    </source>
</evidence>
<dbReference type="AlphaFoldDB" id="A0A914RMJ8"/>
<dbReference type="WBParaSite" id="PEQ_0000309801-mRNA-1">
    <property type="protein sequence ID" value="PEQ_0000309801-mRNA-1"/>
    <property type="gene ID" value="PEQ_0000309801"/>
</dbReference>
<keyword evidence="1" id="KW-1185">Reference proteome</keyword>
<evidence type="ECO:0000313" key="1">
    <source>
        <dbReference type="Proteomes" id="UP000887564"/>
    </source>
</evidence>
<organism evidence="1 2">
    <name type="scientific">Parascaris equorum</name>
    <name type="common">Equine roundworm</name>
    <dbReference type="NCBI Taxonomy" id="6256"/>
    <lineage>
        <taxon>Eukaryota</taxon>
        <taxon>Metazoa</taxon>
        <taxon>Ecdysozoa</taxon>
        <taxon>Nematoda</taxon>
        <taxon>Chromadorea</taxon>
        <taxon>Rhabditida</taxon>
        <taxon>Spirurina</taxon>
        <taxon>Ascaridomorpha</taxon>
        <taxon>Ascaridoidea</taxon>
        <taxon>Ascarididae</taxon>
        <taxon>Parascaris</taxon>
    </lineage>
</organism>
<accession>A0A914RMJ8</accession>
<protein>
    <submittedName>
        <fullName evidence="2">Uncharacterized protein</fullName>
    </submittedName>
</protein>
<reference evidence="2" key="1">
    <citation type="submission" date="2022-11" db="UniProtKB">
        <authorList>
            <consortium name="WormBaseParasite"/>
        </authorList>
    </citation>
    <scope>IDENTIFICATION</scope>
</reference>
<sequence>MLTGAIFCFYVNVSEARPSASTVPSQVSLGSLRKRLRSAISVICYHYSVILSTSDMSGLSLIRALDGSDMTETARILDISPVSLLS</sequence>
<dbReference type="Proteomes" id="UP000887564">
    <property type="component" value="Unplaced"/>
</dbReference>
<name>A0A914RMJ8_PAREQ</name>